<dbReference type="NCBIfam" id="NF033516">
    <property type="entry name" value="transpos_IS3"/>
    <property type="match status" value="1"/>
</dbReference>
<dbReference type="Proteomes" id="UP000326837">
    <property type="component" value="Chromosome"/>
</dbReference>
<dbReference type="GO" id="GO:0015074">
    <property type="term" value="P:DNA integration"/>
    <property type="evidence" value="ECO:0007669"/>
    <property type="project" value="InterPro"/>
</dbReference>
<dbReference type="Pfam" id="PF13276">
    <property type="entry name" value="HTH_21"/>
    <property type="match status" value="1"/>
</dbReference>
<protein>
    <submittedName>
        <fullName evidence="2">Mobile element protein</fullName>
    </submittedName>
</protein>
<evidence type="ECO:0000313" key="3">
    <source>
        <dbReference type="Proteomes" id="UP000326837"/>
    </source>
</evidence>
<dbReference type="Gene3D" id="3.30.420.10">
    <property type="entry name" value="Ribonuclease H-like superfamily/Ribonuclease H"/>
    <property type="match status" value="1"/>
</dbReference>
<dbReference type="Pfam" id="PF13683">
    <property type="entry name" value="rve_3"/>
    <property type="match status" value="1"/>
</dbReference>
<evidence type="ECO:0000259" key="1">
    <source>
        <dbReference type="PROSITE" id="PS50994"/>
    </source>
</evidence>
<dbReference type="InterPro" id="IPR001584">
    <property type="entry name" value="Integrase_cat-core"/>
</dbReference>
<dbReference type="GO" id="GO:0003676">
    <property type="term" value="F:nucleic acid binding"/>
    <property type="evidence" value="ECO:0007669"/>
    <property type="project" value="InterPro"/>
</dbReference>
<dbReference type="InterPro" id="IPR036397">
    <property type="entry name" value="RNaseH_sf"/>
</dbReference>
<proteinExistence type="predicted"/>
<dbReference type="PANTHER" id="PTHR47515:SF1">
    <property type="entry name" value="BLR2054 PROTEIN"/>
    <property type="match status" value="1"/>
</dbReference>
<dbReference type="KEGG" id="lpav:PLANPX_5186"/>
<feature type="domain" description="Integrase catalytic" evidence="1">
    <location>
        <begin position="81"/>
        <end position="247"/>
    </location>
</feature>
<sequence length="252" mass="29207">MLGCPRSSQRYRVQRDEQAALRMRLRELAAARVRYGYRRLHILMQREGWQINAKRVYRLYCEEHLGLRTRTPKRRVSCRTRVGRPAAEQINDCWAMDSMADELFDGRRIRVLTIVDHFSRESLAIEVGQRFRGQDVARVLMWIGAERGLPKTIRVDNGTEFTSKALDQWAYANSVQLDFSRPGKPTDNALIESFNGRLRAECLNENWFLSLEGAEEKISNWRTDHNEHRPHSVLGNLAPKEFASTCQACLAS</sequence>
<dbReference type="AlphaFoldDB" id="A0A5K7XFC6"/>
<dbReference type="InterPro" id="IPR025948">
    <property type="entry name" value="HTH-like_dom"/>
</dbReference>
<reference evidence="3" key="1">
    <citation type="submission" date="2019-10" db="EMBL/GenBank/DDBJ databases">
        <title>Lacipirellula parvula gen. nov., sp. nov., representing a lineage of planctomycetes widespread in freshwater anoxic habitats, and description of the family Lacipirellulaceae.</title>
        <authorList>
            <person name="Dedysh S.N."/>
            <person name="Kulichevskaya I.S."/>
            <person name="Beletsky A.V."/>
            <person name="Rakitin A.L."/>
            <person name="Mardanov A.V."/>
            <person name="Ivanova A.A."/>
            <person name="Saltykova V.X."/>
            <person name="Rijpstra W.I.C."/>
            <person name="Sinninghe Damste J.S."/>
            <person name="Ravin N.V."/>
        </authorList>
    </citation>
    <scope>NUCLEOTIDE SEQUENCE [LARGE SCALE GENOMIC DNA]</scope>
    <source>
        <strain evidence="3">PX69</strain>
    </source>
</reference>
<dbReference type="PROSITE" id="PS50994">
    <property type="entry name" value="INTEGRASE"/>
    <property type="match status" value="1"/>
</dbReference>
<dbReference type="SUPFAM" id="SSF53098">
    <property type="entry name" value="Ribonuclease H-like"/>
    <property type="match status" value="1"/>
</dbReference>
<dbReference type="InterPro" id="IPR048020">
    <property type="entry name" value="Transpos_IS3"/>
</dbReference>
<dbReference type="EMBL" id="AP021861">
    <property type="protein sequence ID" value="BBO35574.1"/>
    <property type="molecule type" value="Genomic_DNA"/>
</dbReference>
<dbReference type="InterPro" id="IPR012337">
    <property type="entry name" value="RNaseH-like_sf"/>
</dbReference>
<evidence type="ECO:0000313" key="2">
    <source>
        <dbReference type="EMBL" id="BBO35574.1"/>
    </source>
</evidence>
<keyword evidence="3" id="KW-1185">Reference proteome</keyword>
<accession>A0A5K7XFC6</accession>
<gene>
    <name evidence="2" type="ORF">PLANPX_5186</name>
</gene>
<name>A0A5K7XFC6_9BACT</name>
<organism evidence="2 3">
    <name type="scientific">Lacipirellula parvula</name>
    <dbReference type="NCBI Taxonomy" id="2650471"/>
    <lineage>
        <taxon>Bacteria</taxon>
        <taxon>Pseudomonadati</taxon>
        <taxon>Planctomycetota</taxon>
        <taxon>Planctomycetia</taxon>
        <taxon>Pirellulales</taxon>
        <taxon>Lacipirellulaceae</taxon>
        <taxon>Lacipirellula</taxon>
    </lineage>
</organism>
<dbReference type="PANTHER" id="PTHR47515">
    <property type="entry name" value="LOW CALCIUM RESPONSE LOCUS PROTEIN T"/>
    <property type="match status" value="1"/>
</dbReference>